<evidence type="ECO:0000259" key="1">
    <source>
        <dbReference type="PROSITE" id="PS50011"/>
    </source>
</evidence>
<dbReference type="AlphaFoldDB" id="A0AAE0J556"/>
<dbReference type="InterPro" id="IPR011009">
    <property type="entry name" value="Kinase-like_dom_sf"/>
</dbReference>
<dbReference type="SMART" id="SM00220">
    <property type="entry name" value="S_TKc"/>
    <property type="match status" value="1"/>
</dbReference>
<dbReference type="Gene3D" id="1.10.510.10">
    <property type="entry name" value="Transferase(Phosphotransferase) domain 1"/>
    <property type="match status" value="1"/>
</dbReference>
<organism evidence="2 3">
    <name type="scientific">Cercophora scortea</name>
    <dbReference type="NCBI Taxonomy" id="314031"/>
    <lineage>
        <taxon>Eukaryota</taxon>
        <taxon>Fungi</taxon>
        <taxon>Dikarya</taxon>
        <taxon>Ascomycota</taxon>
        <taxon>Pezizomycotina</taxon>
        <taxon>Sordariomycetes</taxon>
        <taxon>Sordariomycetidae</taxon>
        <taxon>Sordariales</taxon>
        <taxon>Lasiosphaeriaceae</taxon>
        <taxon>Cercophora</taxon>
    </lineage>
</organism>
<dbReference type="Proteomes" id="UP001286456">
    <property type="component" value="Unassembled WGS sequence"/>
</dbReference>
<proteinExistence type="predicted"/>
<sequence length="216" mass="24597">MVRLERGAKGMLMAAARVFRDVLLAVKVLHDQNWLHGDIKPANIGMVGAPSRAVLLDTGHATYLASGVRLNPTPGQGGTLSYLAPEREIEPYDHLTDIWSLGVIGYELTYAHHPWRFALNPWRDDKKECEDLRPAFRERYQEAIDTLDRDSRSPGDSQRHIHLGRLLIEMLRFPWASNNHGRRIDIDEALQHEAWGPLLSDEPRVKRGRLDDDGEL</sequence>
<dbReference type="GO" id="GO:0005634">
    <property type="term" value="C:nucleus"/>
    <property type="evidence" value="ECO:0007669"/>
    <property type="project" value="TreeGrafter"/>
</dbReference>
<feature type="domain" description="Protein kinase" evidence="1">
    <location>
        <begin position="1"/>
        <end position="195"/>
    </location>
</feature>
<reference evidence="2" key="2">
    <citation type="submission" date="2023-06" db="EMBL/GenBank/DDBJ databases">
        <authorList>
            <consortium name="Lawrence Berkeley National Laboratory"/>
            <person name="Haridas S."/>
            <person name="Hensen N."/>
            <person name="Bonometti L."/>
            <person name="Westerberg I."/>
            <person name="Brannstrom I.O."/>
            <person name="Guillou S."/>
            <person name="Cros-Aarteil S."/>
            <person name="Calhoun S."/>
            <person name="Kuo A."/>
            <person name="Mondo S."/>
            <person name="Pangilinan J."/>
            <person name="Riley R."/>
            <person name="Labutti K."/>
            <person name="Andreopoulos B."/>
            <person name="Lipzen A."/>
            <person name="Chen C."/>
            <person name="Yanf M."/>
            <person name="Daum C."/>
            <person name="Ng V."/>
            <person name="Clum A."/>
            <person name="Steindorff A."/>
            <person name="Ohm R."/>
            <person name="Martin F."/>
            <person name="Silar P."/>
            <person name="Natvig D."/>
            <person name="Lalanne C."/>
            <person name="Gautier V."/>
            <person name="Ament-Velasquez S.L."/>
            <person name="Kruys A."/>
            <person name="Hutchinson M.I."/>
            <person name="Powell A.J."/>
            <person name="Barry K."/>
            <person name="Miller A.N."/>
            <person name="Grigoriev I.V."/>
            <person name="Debuchy R."/>
            <person name="Gladieux P."/>
            <person name="Thoren M.H."/>
            <person name="Johannesson H."/>
        </authorList>
    </citation>
    <scope>NUCLEOTIDE SEQUENCE</scope>
    <source>
        <strain evidence="2">SMH4131-1</strain>
    </source>
</reference>
<dbReference type="Pfam" id="PF00069">
    <property type="entry name" value="Pkinase"/>
    <property type="match status" value="1"/>
</dbReference>
<dbReference type="GO" id="GO:0005524">
    <property type="term" value="F:ATP binding"/>
    <property type="evidence" value="ECO:0007669"/>
    <property type="project" value="InterPro"/>
</dbReference>
<evidence type="ECO:0000313" key="3">
    <source>
        <dbReference type="Proteomes" id="UP001286456"/>
    </source>
</evidence>
<dbReference type="GO" id="GO:0004674">
    <property type="term" value="F:protein serine/threonine kinase activity"/>
    <property type="evidence" value="ECO:0007669"/>
    <property type="project" value="TreeGrafter"/>
</dbReference>
<protein>
    <submittedName>
        <fullName evidence="2">Kinase-like domain-containing protein</fullName>
    </submittedName>
</protein>
<accession>A0AAE0J556</accession>
<keyword evidence="2" id="KW-0808">Transferase</keyword>
<dbReference type="GO" id="GO:0044773">
    <property type="term" value="P:mitotic DNA damage checkpoint signaling"/>
    <property type="evidence" value="ECO:0007669"/>
    <property type="project" value="TreeGrafter"/>
</dbReference>
<keyword evidence="2" id="KW-0418">Kinase</keyword>
<dbReference type="SUPFAM" id="SSF56112">
    <property type="entry name" value="Protein kinase-like (PK-like)"/>
    <property type="match status" value="1"/>
</dbReference>
<name>A0AAE0J556_9PEZI</name>
<keyword evidence="3" id="KW-1185">Reference proteome</keyword>
<comment type="caution">
    <text evidence="2">The sequence shown here is derived from an EMBL/GenBank/DDBJ whole genome shotgun (WGS) entry which is preliminary data.</text>
</comment>
<dbReference type="PANTHER" id="PTHR44167:SF24">
    <property type="entry name" value="SERINE_THREONINE-PROTEIN KINASE CHK2"/>
    <property type="match status" value="1"/>
</dbReference>
<dbReference type="InterPro" id="IPR000719">
    <property type="entry name" value="Prot_kinase_dom"/>
</dbReference>
<dbReference type="PANTHER" id="PTHR44167">
    <property type="entry name" value="OVARIAN-SPECIFIC SERINE/THREONINE-PROTEIN KINASE LOK-RELATED"/>
    <property type="match status" value="1"/>
</dbReference>
<dbReference type="EMBL" id="JAUEPO010000001">
    <property type="protein sequence ID" value="KAK3337153.1"/>
    <property type="molecule type" value="Genomic_DNA"/>
</dbReference>
<gene>
    <name evidence="2" type="ORF">B0T19DRAFT_62622</name>
</gene>
<evidence type="ECO:0000313" key="2">
    <source>
        <dbReference type="EMBL" id="KAK3337153.1"/>
    </source>
</evidence>
<dbReference type="PROSITE" id="PS50011">
    <property type="entry name" value="PROTEIN_KINASE_DOM"/>
    <property type="match status" value="1"/>
</dbReference>
<reference evidence="2" key="1">
    <citation type="journal article" date="2023" name="Mol. Phylogenet. Evol.">
        <title>Genome-scale phylogeny and comparative genomics of the fungal order Sordariales.</title>
        <authorList>
            <person name="Hensen N."/>
            <person name="Bonometti L."/>
            <person name="Westerberg I."/>
            <person name="Brannstrom I.O."/>
            <person name="Guillou S."/>
            <person name="Cros-Aarteil S."/>
            <person name="Calhoun S."/>
            <person name="Haridas S."/>
            <person name="Kuo A."/>
            <person name="Mondo S."/>
            <person name="Pangilinan J."/>
            <person name="Riley R."/>
            <person name="LaButti K."/>
            <person name="Andreopoulos B."/>
            <person name="Lipzen A."/>
            <person name="Chen C."/>
            <person name="Yan M."/>
            <person name="Daum C."/>
            <person name="Ng V."/>
            <person name="Clum A."/>
            <person name="Steindorff A."/>
            <person name="Ohm R.A."/>
            <person name="Martin F."/>
            <person name="Silar P."/>
            <person name="Natvig D.O."/>
            <person name="Lalanne C."/>
            <person name="Gautier V."/>
            <person name="Ament-Velasquez S.L."/>
            <person name="Kruys A."/>
            <person name="Hutchinson M.I."/>
            <person name="Powell A.J."/>
            <person name="Barry K."/>
            <person name="Miller A.N."/>
            <person name="Grigoriev I.V."/>
            <person name="Debuchy R."/>
            <person name="Gladieux P."/>
            <person name="Hiltunen Thoren M."/>
            <person name="Johannesson H."/>
        </authorList>
    </citation>
    <scope>NUCLEOTIDE SEQUENCE</scope>
    <source>
        <strain evidence="2">SMH4131-1</strain>
    </source>
</reference>